<feature type="domain" description="RecA family profile 1" evidence="14">
    <location>
        <begin position="62"/>
        <end position="213"/>
    </location>
</feature>
<dbReference type="NCBIfam" id="TIGR00416">
    <property type="entry name" value="sms"/>
    <property type="match status" value="1"/>
</dbReference>
<evidence type="ECO:0000256" key="8">
    <source>
        <dbReference type="ARBA" id="ARBA00023016"/>
    </source>
</evidence>
<evidence type="ECO:0000313" key="15">
    <source>
        <dbReference type="EMBL" id="HFX13467.1"/>
    </source>
</evidence>
<feature type="short sequence motif" description="RadA KNRFG motif" evidence="11">
    <location>
        <begin position="250"/>
        <end position="254"/>
    </location>
</feature>
<dbReference type="SUPFAM" id="SSF54211">
    <property type="entry name" value="Ribosomal protein S5 domain 2-like"/>
    <property type="match status" value="1"/>
</dbReference>
<dbReference type="InterPro" id="IPR027417">
    <property type="entry name" value="P-loop_NTPase"/>
</dbReference>
<comment type="function">
    <text evidence="11">Plays a role in repairing double-strand DNA breaks, probably involving stabilizing or processing branched DNA or blocked replication forks.</text>
</comment>
<proteinExistence type="inferred from homology"/>
<dbReference type="InterPro" id="IPR020588">
    <property type="entry name" value="RecA_ATP-bd"/>
</dbReference>
<comment type="domain">
    <text evidence="11">The middle region has homology to RecA with ATPase motifs including the RadA KNRFG motif, while the C-terminus is homologous to Lon protease.</text>
</comment>
<dbReference type="PANTHER" id="PTHR32472">
    <property type="entry name" value="DNA REPAIR PROTEIN RADA"/>
    <property type="match status" value="1"/>
</dbReference>
<keyword evidence="7 11" id="KW-0067">ATP-binding</keyword>
<dbReference type="GO" id="GO:0016787">
    <property type="term" value="F:hydrolase activity"/>
    <property type="evidence" value="ECO:0007669"/>
    <property type="project" value="UniProtKB-KW"/>
</dbReference>
<dbReference type="SUPFAM" id="SSF52540">
    <property type="entry name" value="P-loop containing nucleoside triphosphate hydrolases"/>
    <property type="match status" value="1"/>
</dbReference>
<dbReference type="GO" id="GO:0000725">
    <property type="term" value="P:recombinational repair"/>
    <property type="evidence" value="ECO:0007669"/>
    <property type="project" value="UniProtKB-UniRule"/>
</dbReference>
<keyword evidence="8 11" id="KW-0346">Stress response</keyword>
<dbReference type="HAMAP" id="MF_01498">
    <property type="entry name" value="RadA_bact"/>
    <property type="match status" value="1"/>
</dbReference>
<evidence type="ECO:0000256" key="6">
    <source>
        <dbReference type="ARBA" id="ARBA00022833"/>
    </source>
</evidence>
<dbReference type="GO" id="GO:0005829">
    <property type="term" value="C:cytosol"/>
    <property type="evidence" value="ECO:0007669"/>
    <property type="project" value="TreeGrafter"/>
</dbReference>
<dbReference type="GO" id="GO:0008270">
    <property type="term" value="F:zinc ion binding"/>
    <property type="evidence" value="ECO:0007669"/>
    <property type="project" value="UniProtKB-KW"/>
</dbReference>
<dbReference type="Pfam" id="PF13481">
    <property type="entry name" value="AAA_25"/>
    <property type="match status" value="1"/>
</dbReference>
<dbReference type="SMART" id="SM00382">
    <property type="entry name" value="AAA"/>
    <property type="match status" value="1"/>
</dbReference>
<name>A0A7C3MJU1_DICTH</name>
<reference evidence="15" key="1">
    <citation type="journal article" date="2020" name="mSystems">
        <title>Genome- and Community-Level Interaction Insights into Carbon Utilization and Element Cycling Functions of Hydrothermarchaeota in Hydrothermal Sediment.</title>
        <authorList>
            <person name="Zhou Z."/>
            <person name="Liu Y."/>
            <person name="Xu W."/>
            <person name="Pan J."/>
            <person name="Luo Z.H."/>
            <person name="Li M."/>
        </authorList>
    </citation>
    <scope>NUCLEOTIDE SEQUENCE [LARGE SCALE GENOMIC DNA]</scope>
    <source>
        <strain evidence="15">SpSt-81</strain>
    </source>
</reference>
<sequence>MTKIKTKFVCQVCGYESIRWFGRCPNCQSWNSFIEISEKESKTLKGEENLKVVRLDSISQLEEKRLQSGLRGFDFILGGGIVEGAVILLSGEPGIGKSTLLLQIAVAIQSKNAKVLYLSAEETLSQVGIRLKRVSKNSSNLQIDFVCERDIEAILPFIEKSDYSLVIVDSIQTVYSSEFPTSPGNVVQVRECTNKMVNFAKKTKIPVILVGHVTKEGDIAGPKLLEHLVDVVLYLEGERYSDLRVLRVVKNRFGPTNDFLLYEMKDEGLIEVEDISQRLLENRNLAISGSIVIPIMEGTKPLLVEVQALVSKTNTTYPRRITSGIDLNKVILLLAVLEKKLRINFSDKDVFLNVVGGLKIEEPAIDLGIVLAILSALKDKPLPHDLIAIGEIGLGGEVRSIPHLEKRILEAKKFGFIKAIIPSKSKIIDQEDFYFIPVSNILEIEKVWG</sequence>
<evidence type="ECO:0000256" key="10">
    <source>
        <dbReference type="ARBA" id="ARBA00023204"/>
    </source>
</evidence>
<feature type="binding site" evidence="11">
    <location>
        <begin position="91"/>
        <end position="98"/>
    </location>
    <ligand>
        <name>ATP</name>
        <dbReference type="ChEBI" id="CHEBI:30616"/>
    </ligand>
</feature>
<accession>A0A7C3MJU1</accession>
<keyword evidence="1 11" id="KW-0479">Metal-binding</keyword>
<evidence type="ECO:0000256" key="5">
    <source>
        <dbReference type="ARBA" id="ARBA00022801"/>
    </source>
</evidence>
<keyword evidence="6 13" id="KW-0862">Zinc</keyword>
<dbReference type="Gene3D" id="3.30.230.10">
    <property type="match status" value="1"/>
</dbReference>
<evidence type="ECO:0000256" key="12">
    <source>
        <dbReference type="NCBIfam" id="TIGR00416"/>
    </source>
</evidence>
<keyword evidence="2 11" id="KW-0547">Nucleotide-binding</keyword>
<evidence type="ECO:0000256" key="4">
    <source>
        <dbReference type="ARBA" id="ARBA00022771"/>
    </source>
</evidence>
<dbReference type="Pfam" id="PF18073">
    <property type="entry name" value="Zn_ribbon_LapB"/>
    <property type="match status" value="1"/>
</dbReference>
<protein>
    <recommendedName>
        <fullName evidence="11 12">DNA repair protein RadA</fullName>
    </recommendedName>
</protein>
<dbReference type="GO" id="GO:0003684">
    <property type="term" value="F:damaged DNA binding"/>
    <property type="evidence" value="ECO:0007669"/>
    <property type="project" value="InterPro"/>
</dbReference>
<dbReference type="InterPro" id="IPR004504">
    <property type="entry name" value="DNA_repair_RadA"/>
</dbReference>
<evidence type="ECO:0000256" key="7">
    <source>
        <dbReference type="ARBA" id="ARBA00022840"/>
    </source>
</evidence>
<dbReference type="Pfam" id="PF13541">
    <property type="entry name" value="ChlI"/>
    <property type="match status" value="1"/>
</dbReference>
<dbReference type="InterPro" id="IPR014721">
    <property type="entry name" value="Ribsml_uS5_D2-typ_fold_subgr"/>
</dbReference>
<evidence type="ECO:0000256" key="3">
    <source>
        <dbReference type="ARBA" id="ARBA00022763"/>
    </source>
</evidence>
<comment type="similarity">
    <text evidence="11 13">Belongs to the RecA family. RadA subfamily.</text>
</comment>
<evidence type="ECO:0000256" key="11">
    <source>
        <dbReference type="HAMAP-Rule" id="MF_01498"/>
    </source>
</evidence>
<dbReference type="GO" id="GO:0005524">
    <property type="term" value="F:ATP binding"/>
    <property type="evidence" value="ECO:0007669"/>
    <property type="project" value="UniProtKB-UniRule"/>
</dbReference>
<dbReference type="InterPro" id="IPR003593">
    <property type="entry name" value="AAA+_ATPase"/>
</dbReference>
<gene>
    <name evidence="11 15" type="primary">radA</name>
    <name evidence="15" type="ORF">ENW00_04795</name>
</gene>
<organism evidence="15">
    <name type="scientific">Dictyoglomus thermophilum</name>
    <dbReference type="NCBI Taxonomy" id="14"/>
    <lineage>
        <taxon>Bacteria</taxon>
        <taxon>Pseudomonadati</taxon>
        <taxon>Dictyoglomota</taxon>
        <taxon>Dictyoglomia</taxon>
        <taxon>Dictyoglomales</taxon>
        <taxon>Dictyoglomaceae</taxon>
        <taxon>Dictyoglomus</taxon>
    </lineage>
</organism>
<keyword evidence="3 11" id="KW-0227">DNA damage</keyword>
<dbReference type="EMBL" id="DTIN01000014">
    <property type="protein sequence ID" value="HFX13467.1"/>
    <property type="molecule type" value="Genomic_DNA"/>
</dbReference>
<feature type="region of interest" description="Lon-protease-like" evidence="11">
    <location>
        <begin position="349"/>
        <end position="449"/>
    </location>
</feature>
<keyword evidence="4 13" id="KW-0863">Zinc-finger</keyword>
<evidence type="ECO:0000256" key="2">
    <source>
        <dbReference type="ARBA" id="ARBA00022741"/>
    </source>
</evidence>
<keyword evidence="10 11" id="KW-0234">DNA repair</keyword>
<evidence type="ECO:0000256" key="13">
    <source>
        <dbReference type="RuleBase" id="RU003555"/>
    </source>
</evidence>
<evidence type="ECO:0000259" key="14">
    <source>
        <dbReference type="PROSITE" id="PS50162"/>
    </source>
</evidence>
<evidence type="ECO:0000256" key="1">
    <source>
        <dbReference type="ARBA" id="ARBA00022723"/>
    </source>
</evidence>
<dbReference type="GO" id="GO:0140664">
    <property type="term" value="F:ATP-dependent DNA damage sensor activity"/>
    <property type="evidence" value="ECO:0007669"/>
    <property type="project" value="InterPro"/>
</dbReference>
<dbReference type="PROSITE" id="PS50162">
    <property type="entry name" value="RECA_2"/>
    <property type="match status" value="1"/>
</dbReference>
<dbReference type="Gene3D" id="3.40.50.300">
    <property type="entry name" value="P-loop containing nucleotide triphosphate hydrolases"/>
    <property type="match status" value="1"/>
</dbReference>
<dbReference type="InterPro" id="IPR041166">
    <property type="entry name" value="Rubredoxin_2"/>
</dbReference>
<dbReference type="InterPro" id="IPR020568">
    <property type="entry name" value="Ribosomal_Su5_D2-typ_SF"/>
</dbReference>
<dbReference type="AlphaFoldDB" id="A0A7C3MJU1"/>
<dbReference type="PRINTS" id="PR01874">
    <property type="entry name" value="DNAREPAIRADA"/>
</dbReference>
<dbReference type="PANTHER" id="PTHR32472:SF10">
    <property type="entry name" value="DNA REPAIR PROTEIN RADA-LIKE PROTEIN"/>
    <property type="match status" value="1"/>
</dbReference>
<dbReference type="CDD" id="cd01121">
    <property type="entry name" value="RadA_SMS_N"/>
    <property type="match status" value="1"/>
</dbReference>
<comment type="function">
    <text evidence="13">DNA-dependent ATPase involved in processing of recombination intermediates, plays a role in repairing DNA breaks. Stimulates the branch migration of RecA-mediated strand transfer reactions, allowing the 3' invading strand to extend heteroduplex DNA faster. Binds ssDNA in the presence of ADP but not other nucleotides, has ATPase activity that is stimulated by ssDNA and various branched DNA structures, but inhibited by SSB. Does not have RecA's homology-searching function.</text>
</comment>
<evidence type="ECO:0000256" key="9">
    <source>
        <dbReference type="ARBA" id="ARBA00023125"/>
    </source>
</evidence>
<dbReference type="FunFam" id="3.40.50.300:FF:000050">
    <property type="entry name" value="DNA repair protein RadA"/>
    <property type="match status" value="1"/>
</dbReference>
<comment type="caution">
    <text evidence="15">The sequence shown here is derived from an EMBL/GenBank/DDBJ whole genome shotgun (WGS) entry which is preliminary data.</text>
</comment>
<keyword evidence="9 11" id="KW-0238">DNA-binding</keyword>
<keyword evidence="5" id="KW-0378">Hydrolase</keyword>